<dbReference type="Gene3D" id="3.30.450.380">
    <property type="match status" value="1"/>
</dbReference>
<protein>
    <recommendedName>
        <fullName evidence="2">Bacterial type II secretion system protein E domain-containing protein</fullName>
    </recommendedName>
</protein>
<evidence type="ECO:0000313" key="3">
    <source>
        <dbReference type="EMBL" id="MPM41482.1"/>
    </source>
</evidence>
<dbReference type="Gene3D" id="3.40.50.300">
    <property type="entry name" value="P-loop containing nucleotide triphosphate hydrolases"/>
    <property type="match status" value="1"/>
</dbReference>
<evidence type="ECO:0000256" key="1">
    <source>
        <dbReference type="ARBA" id="ARBA00006611"/>
    </source>
</evidence>
<sequence>MSITAYEYLSILQAREAVLEQTRESGGFDYQKLLENVRAVIAEKHSQELSSALGSADAAKTLKTLILKYCVEALAGKDFDREKLVERTYQDMAGLGILTGYLYDPDVEEININGYDVVEINYPDHIQYLYGDEAFPTPTAALDIVKRMVRMGGVILDSQTPRVDSYTGDGTRISAMIPPVVPQDRGVIASIRKQSKSEITRQQLLDSGSASRDMLDFLTLCLCNGISVGLAGSTGSGKTTDEAFLLNEYIRRNDDYNNRVFVIEDSRELNLTGYDAENNRPARVLYSVTKDPPNPISMLDLIVSSLRFHPSLIVPAEVRDAAAWEAANAGQTGHTILTAFHADGARDAYRRLVSMCHLAQTGLSDELLLEMCAGAWPVMVYKKQLKDNSRKYMEIFEATGVEAGKLKGRMLYRFIICETERDGHGRIVKVHGSHQKVGTISPELFCRLRDNGAPESELRRLFPDASPAVSEP</sequence>
<reference evidence="3" key="1">
    <citation type="submission" date="2019-08" db="EMBL/GenBank/DDBJ databases">
        <authorList>
            <person name="Kucharzyk K."/>
            <person name="Murdoch R.W."/>
            <person name="Higgins S."/>
            <person name="Loffler F."/>
        </authorList>
    </citation>
    <scope>NUCLEOTIDE SEQUENCE</scope>
</reference>
<dbReference type="SUPFAM" id="SSF52540">
    <property type="entry name" value="P-loop containing nucleoside triphosphate hydrolases"/>
    <property type="match status" value="1"/>
</dbReference>
<dbReference type="PANTHER" id="PTHR30486:SF6">
    <property type="entry name" value="TYPE IV PILUS RETRACTATION ATPASE PILT"/>
    <property type="match status" value="1"/>
</dbReference>
<dbReference type="EMBL" id="VSSQ01009388">
    <property type="protein sequence ID" value="MPM41482.1"/>
    <property type="molecule type" value="Genomic_DNA"/>
</dbReference>
<feature type="domain" description="Bacterial type II secretion system protein E" evidence="2">
    <location>
        <begin position="158"/>
        <end position="359"/>
    </location>
</feature>
<gene>
    <name evidence="3" type="ORF">SDC9_88137</name>
</gene>
<proteinExistence type="inferred from homology"/>
<comment type="similarity">
    <text evidence="1">Belongs to the GSP E family.</text>
</comment>
<dbReference type="GO" id="GO:0016887">
    <property type="term" value="F:ATP hydrolysis activity"/>
    <property type="evidence" value="ECO:0007669"/>
    <property type="project" value="InterPro"/>
</dbReference>
<accession>A0A644ZKS0</accession>
<dbReference type="InterPro" id="IPR027417">
    <property type="entry name" value="P-loop_NTPase"/>
</dbReference>
<comment type="caution">
    <text evidence="3">The sequence shown here is derived from an EMBL/GenBank/DDBJ whole genome shotgun (WGS) entry which is preliminary data.</text>
</comment>
<dbReference type="AlphaFoldDB" id="A0A644ZKS0"/>
<name>A0A644ZKS0_9ZZZZ</name>
<organism evidence="3">
    <name type="scientific">bioreactor metagenome</name>
    <dbReference type="NCBI Taxonomy" id="1076179"/>
    <lineage>
        <taxon>unclassified sequences</taxon>
        <taxon>metagenomes</taxon>
        <taxon>ecological metagenomes</taxon>
    </lineage>
</organism>
<dbReference type="Pfam" id="PF00437">
    <property type="entry name" value="T2SSE"/>
    <property type="match status" value="1"/>
</dbReference>
<dbReference type="InterPro" id="IPR001482">
    <property type="entry name" value="T2SS/T4SS_dom"/>
</dbReference>
<dbReference type="InterPro" id="IPR050921">
    <property type="entry name" value="T4SS_GSP_E_ATPase"/>
</dbReference>
<evidence type="ECO:0000259" key="2">
    <source>
        <dbReference type="Pfam" id="PF00437"/>
    </source>
</evidence>
<dbReference type="PANTHER" id="PTHR30486">
    <property type="entry name" value="TWITCHING MOTILITY PROTEIN PILT"/>
    <property type="match status" value="1"/>
</dbReference>